<feature type="transmembrane region" description="Helical" evidence="7">
    <location>
        <begin position="433"/>
        <end position="456"/>
    </location>
</feature>
<dbReference type="PANTHER" id="PTHR10766">
    <property type="entry name" value="TRANSMEMBRANE 9 SUPERFAMILY PROTEIN"/>
    <property type="match status" value="1"/>
</dbReference>
<comment type="similarity">
    <text evidence="2 7">Belongs to the nonaspanin (TM9SF) (TC 9.A.2) family.</text>
</comment>
<reference evidence="8" key="1">
    <citation type="submission" date="2021-01" db="EMBL/GenBank/DDBJ databases">
        <authorList>
            <person name="Corre E."/>
            <person name="Pelletier E."/>
            <person name="Niang G."/>
            <person name="Scheremetjew M."/>
            <person name="Finn R."/>
            <person name="Kale V."/>
            <person name="Holt S."/>
            <person name="Cochrane G."/>
            <person name="Meng A."/>
            <person name="Brown T."/>
            <person name="Cohen L."/>
        </authorList>
    </citation>
    <scope>NUCLEOTIDE SEQUENCE</scope>
    <source>
        <strain evidence="8">NY070348D</strain>
    </source>
</reference>
<dbReference type="AlphaFoldDB" id="A0A7S2RH92"/>
<evidence type="ECO:0000256" key="1">
    <source>
        <dbReference type="ARBA" id="ARBA00004141"/>
    </source>
</evidence>
<evidence type="ECO:0000313" key="8">
    <source>
        <dbReference type="EMBL" id="CAD9671032.1"/>
    </source>
</evidence>
<organism evidence="8">
    <name type="scientific">Mucochytrium quahogii</name>
    <dbReference type="NCBI Taxonomy" id="96639"/>
    <lineage>
        <taxon>Eukaryota</taxon>
        <taxon>Sar</taxon>
        <taxon>Stramenopiles</taxon>
        <taxon>Bigyra</taxon>
        <taxon>Labyrinthulomycetes</taxon>
        <taxon>Thraustochytrida</taxon>
        <taxon>Thraustochytriidae</taxon>
        <taxon>Mucochytrium</taxon>
    </lineage>
</organism>
<dbReference type="GO" id="GO:0016020">
    <property type="term" value="C:membrane"/>
    <property type="evidence" value="ECO:0007669"/>
    <property type="project" value="UniProtKB-SubCell"/>
</dbReference>
<keyword evidence="5 7" id="KW-1133">Transmembrane helix</keyword>
<feature type="transmembrane region" description="Helical" evidence="7">
    <location>
        <begin position="327"/>
        <end position="354"/>
    </location>
</feature>
<dbReference type="GO" id="GO:0072657">
    <property type="term" value="P:protein localization to membrane"/>
    <property type="evidence" value="ECO:0007669"/>
    <property type="project" value="TreeGrafter"/>
</dbReference>
<feature type="chain" id="PRO_5031609132" description="Transmembrane 9 superfamily member" evidence="7">
    <location>
        <begin position="21"/>
        <end position="625"/>
    </location>
</feature>
<keyword evidence="6 7" id="KW-0472">Membrane</keyword>
<evidence type="ECO:0000256" key="3">
    <source>
        <dbReference type="ARBA" id="ARBA00022692"/>
    </source>
</evidence>
<dbReference type="EMBL" id="HBHK01005751">
    <property type="protein sequence ID" value="CAD9671032.1"/>
    <property type="molecule type" value="Transcribed_RNA"/>
</dbReference>
<dbReference type="PANTHER" id="PTHR10766:SF111">
    <property type="entry name" value="TRANSMEMBRANE 9 SUPERFAMILY MEMBER 2"/>
    <property type="match status" value="1"/>
</dbReference>
<gene>
    <name evidence="8" type="ORF">QSP1433_LOCUS3392</name>
</gene>
<keyword evidence="3 7" id="KW-0812">Transmembrane</keyword>
<accession>A0A7S2RH92</accession>
<feature type="transmembrane region" description="Helical" evidence="7">
    <location>
        <begin position="261"/>
        <end position="284"/>
    </location>
</feature>
<protein>
    <recommendedName>
        <fullName evidence="7">Transmembrane 9 superfamily member</fullName>
    </recommendedName>
</protein>
<evidence type="ECO:0000256" key="7">
    <source>
        <dbReference type="RuleBase" id="RU363079"/>
    </source>
</evidence>
<evidence type="ECO:0000256" key="2">
    <source>
        <dbReference type="ARBA" id="ARBA00005227"/>
    </source>
</evidence>
<feature type="transmembrane region" description="Helical" evidence="7">
    <location>
        <begin position="516"/>
        <end position="544"/>
    </location>
</feature>
<dbReference type="InterPro" id="IPR036259">
    <property type="entry name" value="MFS_trans_sf"/>
</dbReference>
<dbReference type="GO" id="GO:0005737">
    <property type="term" value="C:cytoplasm"/>
    <property type="evidence" value="ECO:0007669"/>
    <property type="project" value="UniProtKB-ARBA"/>
</dbReference>
<sequence>MKLLGCAYVLVVSHLRLCDGFYLPGVAPKEFKDGEVVPVEVNKLTSVKTQLPFEYYSLPVCKPDKVNEVAENLGEVLAGDKIESSAYVLHMLKTVECQTLCTFTYNKEQVQMFQERIRDDYRVHWIIDNLPVAEQLSDDVEGPLEAYQDGFPVGFHMTDKGKTSSTYYLYNHIAFKIRYHQNKAAFEGSRVVGFIVDPLSVKHSRKSSGEVESCKSPGRFQQIMKENQKVTWTYSVEWIESDIPWASRWDIYLNGSPDDKIHWYSIINSLMIVLFLTGMVAMIMMRTLHKDIARYNEEQTSEEAQEEFGWKLVHGDVFRPPIHSPMLLSVLCGSGVQILAMTITLMVFALLGFLSPANRGGLMTAMILLFVLMGYFAGYVSSRMYKMFGGKQWKRCTVLTALLYPGIASVIFFVVNLFVWHTGSSGAVPFGTMFALLVLWFGVSFPLAAMGSFAGFKKEEIKNPARYNQIPRQVPDQPIYMHPTISILVGGILPFGAVFIELFFIMSSIWLHQVYYVFGFLSLVMIILVATCAEISIVLCYFQLCSEDYNWWWRSFMTSGSSALYLFLYSCLYFYTRLDLKFTASVIYFSYMWLISFSFFLMTGTVGFLACFWFVRTIYGAIKID</sequence>
<feature type="signal peptide" evidence="7">
    <location>
        <begin position="1"/>
        <end position="20"/>
    </location>
</feature>
<dbReference type="SUPFAM" id="SSF103473">
    <property type="entry name" value="MFS general substrate transporter"/>
    <property type="match status" value="1"/>
</dbReference>
<feature type="transmembrane region" description="Helical" evidence="7">
    <location>
        <begin position="487"/>
        <end position="510"/>
    </location>
</feature>
<dbReference type="Pfam" id="PF02990">
    <property type="entry name" value="EMP70"/>
    <property type="match status" value="1"/>
</dbReference>
<dbReference type="InterPro" id="IPR004240">
    <property type="entry name" value="EMP70"/>
</dbReference>
<evidence type="ECO:0000256" key="4">
    <source>
        <dbReference type="ARBA" id="ARBA00022729"/>
    </source>
</evidence>
<feature type="transmembrane region" description="Helical" evidence="7">
    <location>
        <begin position="588"/>
        <end position="615"/>
    </location>
</feature>
<name>A0A7S2RH92_9STRA</name>
<comment type="subcellular location">
    <subcellularLocation>
        <location evidence="1">Membrane</location>
        <topology evidence="1">Multi-pass membrane protein</topology>
    </subcellularLocation>
</comment>
<feature type="transmembrane region" description="Helical" evidence="7">
    <location>
        <begin position="360"/>
        <end position="380"/>
    </location>
</feature>
<keyword evidence="4 7" id="KW-0732">Signal</keyword>
<proteinExistence type="inferred from homology"/>
<feature type="transmembrane region" description="Helical" evidence="7">
    <location>
        <begin position="556"/>
        <end position="576"/>
    </location>
</feature>
<evidence type="ECO:0000256" key="6">
    <source>
        <dbReference type="ARBA" id="ARBA00023136"/>
    </source>
</evidence>
<feature type="transmembrane region" description="Helical" evidence="7">
    <location>
        <begin position="401"/>
        <end position="421"/>
    </location>
</feature>
<evidence type="ECO:0000256" key="5">
    <source>
        <dbReference type="ARBA" id="ARBA00022989"/>
    </source>
</evidence>